<evidence type="ECO:0000313" key="2">
    <source>
        <dbReference type="EMBL" id="KAF7286583.1"/>
    </source>
</evidence>
<organism evidence="2 3">
    <name type="scientific">Rhynchophorus ferrugineus</name>
    <name type="common">Red palm weevil</name>
    <name type="synonym">Curculio ferrugineus</name>
    <dbReference type="NCBI Taxonomy" id="354439"/>
    <lineage>
        <taxon>Eukaryota</taxon>
        <taxon>Metazoa</taxon>
        <taxon>Ecdysozoa</taxon>
        <taxon>Arthropoda</taxon>
        <taxon>Hexapoda</taxon>
        <taxon>Insecta</taxon>
        <taxon>Pterygota</taxon>
        <taxon>Neoptera</taxon>
        <taxon>Endopterygota</taxon>
        <taxon>Coleoptera</taxon>
        <taxon>Polyphaga</taxon>
        <taxon>Cucujiformia</taxon>
        <taxon>Curculionidae</taxon>
        <taxon>Dryophthorinae</taxon>
        <taxon>Rhynchophorus</taxon>
    </lineage>
</organism>
<proteinExistence type="predicted"/>
<reference evidence="2" key="1">
    <citation type="submission" date="2020-08" db="EMBL/GenBank/DDBJ databases">
        <title>Genome sequencing and assembly of the red palm weevil Rhynchophorus ferrugineus.</title>
        <authorList>
            <person name="Dias G.B."/>
            <person name="Bergman C.M."/>
            <person name="Manee M."/>
        </authorList>
    </citation>
    <scope>NUCLEOTIDE SEQUENCE</scope>
    <source>
        <strain evidence="2">AA-2017</strain>
        <tissue evidence="2">Whole larva</tissue>
    </source>
</reference>
<accession>A0A834IZ28</accession>
<protein>
    <submittedName>
        <fullName evidence="2">Uncharacterized protein</fullName>
    </submittedName>
</protein>
<gene>
    <name evidence="2" type="ORF">GWI33_004623</name>
</gene>
<evidence type="ECO:0000313" key="3">
    <source>
        <dbReference type="Proteomes" id="UP000625711"/>
    </source>
</evidence>
<dbReference type="EMBL" id="JAACXV010000023">
    <property type="protein sequence ID" value="KAF7286583.1"/>
    <property type="molecule type" value="Genomic_DNA"/>
</dbReference>
<sequence>MATSVWSCSDVDSCRMLYYWNQAGEQLIHVSRPLAPNSHQPPWRVLINSRERRYSDIKAKGLKILRRAALYSFCMVMAKHFNSSPLRIVAPRTNGVIFQDRGGNTNRPPPHSGSLPAPPPGSLLKMAFVSVLY</sequence>
<dbReference type="Proteomes" id="UP000625711">
    <property type="component" value="Unassembled WGS sequence"/>
</dbReference>
<feature type="compositionally biased region" description="Pro residues" evidence="1">
    <location>
        <begin position="107"/>
        <end position="119"/>
    </location>
</feature>
<comment type="caution">
    <text evidence="2">The sequence shown here is derived from an EMBL/GenBank/DDBJ whole genome shotgun (WGS) entry which is preliminary data.</text>
</comment>
<evidence type="ECO:0000256" key="1">
    <source>
        <dbReference type="SAM" id="MobiDB-lite"/>
    </source>
</evidence>
<feature type="region of interest" description="Disordered" evidence="1">
    <location>
        <begin position="99"/>
        <end position="119"/>
    </location>
</feature>
<name>A0A834IZ28_RHYFE</name>
<keyword evidence="3" id="KW-1185">Reference proteome</keyword>
<dbReference type="AlphaFoldDB" id="A0A834IZ28"/>